<comment type="caution">
    <text evidence="1">The sequence shown here is derived from an EMBL/GenBank/DDBJ whole genome shotgun (WGS) entry which is preliminary data.</text>
</comment>
<dbReference type="EMBL" id="CAOQHR010000009">
    <property type="protein sequence ID" value="CAI6339398.1"/>
    <property type="molecule type" value="Genomic_DNA"/>
</dbReference>
<reference evidence="1" key="1">
    <citation type="submission" date="2023-01" db="EMBL/GenBank/DDBJ databases">
        <authorList>
            <person name="Van Ghelder C."/>
            <person name="Rancurel C."/>
        </authorList>
    </citation>
    <scope>NUCLEOTIDE SEQUENCE</scope>
    <source>
        <strain evidence="1">CNCM I-4278</strain>
    </source>
</reference>
<dbReference type="AlphaFoldDB" id="A0A9W4UMG7"/>
<evidence type="ECO:0000313" key="1">
    <source>
        <dbReference type="EMBL" id="CAI6339398.1"/>
    </source>
</evidence>
<name>A0A9W4UMG7_9PLEO</name>
<gene>
    <name evidence="1" type="ORF">PDIGIT_LOCUS12557</name>
</gene>
<accession>A0A9W4UMG7</accession>
<sequence length="294" mass="32285">MLHLASLIGLRSPNPHFGKWFRTASIDDVLNLFTDLVKSGAPDFQASAISESELDYLERLLDSFPALEYGGIDLTAVGSYLIANHPRIQSHVEDVSPTALSLLLGHCNFPFATEVKPSKDALIRSIALLTSSSDYMFSQEADIGSEPAIRARTVTARLEYIFSVLAHPPKGVPTQDDVLDVLCRIPYPFPVSPTFVSRHTITSLQPMAARLLPSSTDLPSRDSLRLSVAVLRPLADLCNIMITDRGAKAESLLEGKDELNELDFVVWAEAVELHGCLNSLFSVFMYSNPDVLKD</sequence>
<organism evidence="1 2">
    <name type="scientific">Periconia digitata</name>
    <dbReference type="NCBI Taxonomy" id="1303443"/>
    <lineage>
        <taxon>Eukaryota</taxon>
        <taxon>Fungi</taxon>
        <taxon>Dikarya</taxon>
        <taxon>Ascomycota</taxon>
        <taxon>Pezizomycotina</taxon>
        <taxon>Dothideomycetes</taxon>
        <taxon>Pleosporomycetidae</taxon>
        <taxon>Pleosporales</taxon>
        <taxon>Massarineae</taxon>
        <taxon>Periconiaceae</taxon>
        <taxon>Periconia</taxon>
    </lineage>
</organism>
<dbReference type="OrthoDB" id="3766445at2759"/>
<proteinExistence type="predicted"/>
<dbReference type="Proteomes" id="UP001152607">
    <property type="component" value="Unassembled WGS sequence"/>
</dbReference>
<evidence type="ECO:0000313" key="2">
    <source>
        <dbReference type="Proteomes" id="UP001152607"/>
    </source>
</evidence>
<protein>
    <submittedName>
        <fullName evidence="1">Uncharacterized protein</fullName>
    </submittedName>
</protein>
<keyword evidence="2" id="KW-1185">Reference proteome</keyword>